<dbReference type="GO" id="GO:0003954">
    <property type="term" value="F:NADH dehydrogenase activity"/>
    <property type="evidence" value="ECO:0007669"/>
    <property type="project" value="TreeGrafter"/>
</dbReference>
<dbReference type="PANTHER" id="PTHR42829">
    <property type="entry name" value="NADH-UBIQUINONE OXIDOREDUCTASE CHAIN 5"/>
    <property type="match status" value="1"/>
</dbReference>
<feature type="transmembrane region" description="Helical" evidence="6">
    <location>
        <begin position="337"/>
        <end position="358"/>
    </location>
</feature>
<keyword evidence="4 6" id="KW-0472">Membrane</keyword>
<dbReference type="Gene3D" id="1.20.5.2700">
    <property type="match status" value="1"/>
</dbReference>
<dbReference type="InterPro" id="IPR001516">
    <property type="entry name" value="Proton_antipo_N"/>
</dbReference>
<feature type="transmembrane region" description="Helical" evidence="6">
    <location>
        <begin position="170"/>
        <end position="189"/>
    </location>
</feature>
<dbReference type="GO" id="GO:0016020">
    <property type="term" value="C:membrane"/>
    <property type="evidence" value="ECO:0007669"/>
    <property type="project" value="UniProtKB-SubCell"/>
</dbReference>
<evidence type="ECO:0000256" key="5">
    <source>
        <dbReference type="RuleBase" id="RU000320"/>
    </source>
</evidence>
<dbReference type="GeneID" id="93757815"/>
<feature type="transmembrane region" description="Helical" evidence="6">
    <location>
        <begin position="24"/>
        <end position="42"/>
    </location>
</feature>
<dbReference type="GO" id="GO:0042773">
    <property type="term" value="P:ATP synthesis coupled electron transport"/>
    <property type="evidence" value="ECO:0007669"/>
    <property type="project" value="InterPro"/>
</dbReference>
<feature type="transmembrane region" description="Helical" evidence="6">
    <location>
        <begin position="437"/>
        <end position="458"/>
    </location>
</feature>
<dbReference type="GO" id="GO:0012505">
    <property type="term" value="C:endomembrane system"/>
    <property type="evidence" value="ECO:0007669"/>
    <property type="project" value="UniProtKB-SubCell"/>
</dbReference>
<feature type="transmembrane region" description="Helical" evidence="6">
    <location>
        <begin position="138"/>
        <end position="158"/>
    </location>
</feature>
<feature type="transmembrane region" description="Helical" evidence="6">
    <location>
        <begin position="495"/>
        <end position="516"/>
    </location>
</feature>
<evidence type="ECO:0000256" key="3">
    <source>
        <dbReference type="ARBA" id="ARBA00022989"/>
    </source>
</evidence>
<dbReference type="EC" id="1.6.5.11" evidence="9"/>
<dbReference type="STRING" id="1660.APY09_04575"/>
<evidence type="ECO:0000259" key="8">
    <source>
        <dbReference type="Pfam" id="PF00662"/>
    </source>
</evidence>
<keyword evidence="10" id="KW-1185">Reference proteome</keyword>
<keyword evidence="2 5" id="KW-0812">Transmembrane</keyword>
<comment type="subcellular location">
    <subcellularLocation>
        <location evidence="1">Endomembrane system</location>
        <topology evidence="1">Multi-pass membrane protein</topology>
    </subcellularLocation>
    <subcellularLocation>
        <location evidence="5">Membrane</location>
        <topology evidence="5">Multi-pass membrane protein</topology>
    </subcellularLocation>
</comment>
<feature type="transmembrane region" description="Helical" evidence="6">
    <location>
        <begin position="201"/>
        <end position="220"/>
    </location>
</feature>
<feature type="transmembrane region" description="Helical" evidence="6">
    <location>
        <begin position="106"/>
        <end position="126"/>
    </location>
</feature>
<dbReference type="Pfam" id="PF00662">
    <property type="entry name" value="Proton_antipo_N"/>
    <property type="match status" value="1"/>
</dbReference>
<name>A0A2X0VR53_9ACTO</name>
<gene>
    <name evidence="9" type="primary">nuoL</name>
    <name evidence="9" type="ORF">NCTC9935_01939</name>
</gene>
<proteinExistence type="predicted"/>
<dbReference type="Pfam" id="PF00361">
    <property type="entry name" value="Proton_antipo_M"/>
    <property type="match status" value="1"/>
</dbReference>
<evidence type="ECO:0000259" key="7">
    <source>
        <dbReference type="Pfam" id="PF00361"/>
    </source>
</evidence>
<evidence type="ECO:0000256" key="2">
    <source>
        <dbReference type="ARBA" id="ARBA00022692"/>
    </source>
</evidence>
<dbReference type="PANTHER" id="PTHR42829:SF2">
    <property type="entry name" value="NADH-UBIQUINONE OXIDOREDUCTASE CHAIN 5"/>
    <property type="match status" value="1"/>
</dbReference>
<dbReference type="InterPro" id="IPR001750">
    <property type="entry name" value="ND/Mrp_TM"/>
</dbReference>
<keyword evidence="9" id="KW-0560">Oxidoreductase</keyword>
<dbReference type="Proteomes" id="UP000250192">
    <property type="component" value="Unassembled WGS sequence"/>
</dbReference>
<feature type="domain" description="NADH:quinone oxidoreductase/Mrp antiporter transmembrane" evidence="7">
    <location>
        <begin position="156"/>
        <end position="432"/>
    </location>
</feature>
<evidence type="ECO:0000256" key="1">
    <source>
        <dbReference type="ARBA" id="ARBA00004127"/>
    </source>
</evidence>
<feature type="transmembrane region" description="Helical" evidence="6">
    <location>
        <begin position="268"/>
        <end position="286"/>
    </location>
</feature>
<dbReference type="EMBL" id="UAPR01000012">
    <property type="protein sequence ID" value="SPT56402.1"/>
    <property type="molecule type" value="Genomic_DNA"/>
</dbReference>
<dbReference type="GO" id="GO:0008137">
    <property type="term" value="F:NADH dehydrogenase (ubiquinone) activity"/>
    <property type="evidence" value="ECO:0007669"/>
    <property type="project" value="InterPro"/>
</dbReference>
<feature type="domain" description="NADH-Ubiquinone oxidoreductase (complex I) chain 5 N-terminal" evidence="8">
    <location>
        <begin position="89"/>
        <end position="139"/>
    </location>
</feature>
<feature type="transmembrane region" description="Helical" evidence="6">
    <location>
        <begin position="395"/>
        <end position="417"/>
    </location>
</feature>
<dbReference type="OrthoDB" id="9811798at2"/>
<dbReference type="NCBIfam" id="TIGR01974">
    <property type="entry name" value="NDH_I_L"/>
    <property type="match status" value="1"/>
</dbReference>
<reference evidence="9 10" key="1">
    <citation type="submission" date="2018-06" db="EMBL/GenBank/DDBJ databases">
        <authorList>
            <consortium name="Pathogen Informatics"/>
            <person name="Doyle S."/>
        </authorList>
    </citation>
    <scope>NUCLEOTIDE SEQUENCE [LARGE SCALE GENOMIC DNA]</scope>
    <source>
        <strain evidence="9 10">NCTC9935</strain>
    </source>
</reference>
<keyword evidence="3 6" id="KW-1133">Transmembrane helix</keyword>
<sequence>MTTFIPAQATGTVDTVAATGAASYAWLLILIPLASAGLLLLLGRASNRWGHLLATLASWSTFVVGALIAAQMSNAPEAARRFQQTLFTWIPAGDFTVDFGLLVDPLSITFVILVTFVGSLIHVYAIAYMEHDEARRRFFAYLNFFIAAMLTLVLSDSYAGLFAGWEGVGLASYLLIGFWNHVPAYAVAAKKAFVMNRVGDMGMLIAMMAMVASFHSVSFSEVSASVASIPTASATVIGFFLLVAACGKSAQFPLQAWLGDAMAGPTPVSALIHAATMVTAGVYLIVRSGAVFLAAPVAATAVAVIGAITLLFGAIVGSAKDDMKKVLAASTMSQIGYMMLGAGLGPIGWAFAIFHLFTHGFFKALMFLGAGSVMHGMGDQVNMRRFGALRGAMKVTWLTFMMGWLAILGVPPLSGYWSKDKIIEAAFSAHTFGATEAAWIGWVYGLVTLVGAGVTAFYMSRLFFMTFHGKARWTTEAEGSPVHPHESGPLMTIPMIILAIGAVVLGAALSIGDTFVNWLAPAIGELEHGHPVLNEYVIQGATLALVILGALIAWMKYGRDEVPTSVPAGNVLTEAARRDLYQDTVNETLFMVPAKGLVTVATVGDASAIDGALNGLGAGSQLLGRLVGITQNGLVRTYAAYILGGVILALAIVLGFRL</sequence>
<feature type="transmembrane region" description="Helical" evidence="6">
    <location>
        <begin position="638"/>
        <end position="656"/>
    </location>
</feature>
<dbReference type="InterPro" id="IPR018393">
    <property type="entry name" value="NADHpl_OxRdtase_5_subgr"/>
</dbReference>
<dbReference type="NCBIfam" id="NF005141">
    <property type="entry name" value="PRK06590.1"/>
    <property type="match status" value="1"/>
</dbReference>
<dbReference type="InterPro" id="IPR003945">
    <property type="entry name" value="NU5C-like"/>
</dbReference>
<evidence type="ECO:0000313" key="9">
    <source>
        <dbReference type="EMBL" id="SPT56402.1"/>
    </source>
</evidence>
<evidence type="ECO:0000313" key="10">
    <source>
        <dbReference type="Proteomes" id="UP000250192"/>
    </source>
</evidence>
<dbReference type="GO" id="GO:0015990">
    <property type="term" value="P:electron transport coupled proton transport"/>
    <property type="evidence" value="ECO:0007669"/>
    <property type="project" value="TreeGrafter"/>
</dbReference>
<organism evidence="9 10">
    <name type="scientific">Schaalia odontolytica</name>
    <dbReference type="NCBI Taxonomy" id="1660"/>
    <lineage>
        <taxon>Bacteria</taxon>
        <taxon>Bacillati</taxon>
        <taxon>Actinomycetota</taxon>
        <taxon>Actinomycetes</taxon>
        <taxon>Actinomycetales</taxon>
        <taxon>Actinomycetaceae</taxon>
        <taxon>Schaalia</taxon>
    </lineage>
</organism>
<protein>
    <submittedName>
        <fullName evidence="9">NADH-quinone oxidoreductase subunit L</fullName>
        <ecNumber evidence="9">1.6.5.11</ecNumber>
    </submittedName>
</protein>
<feature type="transmembrane region" description="Helical" evidence="6">
    <location>
        <begin position="292"/>
        <end position="316"/>
    </location>
</feature>
<evidence type="ECO:0000256" key="4">
    <source>
        <dbReference type="ARBA" id="ARBA00023136"/>
    </source>
</evidence>
<dbReference type="PRINTS" id="PR01435">
    <property type="entry name" value="NPOXDRDTASE5"/>
</dbReference>
<accession>A0A2X0VR53</accession>
<feature type="transmembrane region" description="Helical" evidence="6">
    <location>
        <begin position="536"/>
        <end position="555"/>
    </location>
</feature>
<feature type="transmembrane region" description="Helical" evidence="6">
    <location>
        <begin position="49"/>
        <end position="70"/>
    </location>
</feature>
<dbReference type="AlphaFoldDB" id="A0A2X0VR53"/>
<dbReference type="PRINTS" id="PR01434">
    <property type="entry name" value="NADHDHGNASE5"/>
</dbReference>
<evidence type="ECO:0000256" key="6">
    <source>
        <dbReference type="SAM" id="Phobius"/>
    </source>
</evidence>
<feature type="transmembrane region" description="Helical" evidence="6">
    <location>
        <begin position="226"/>
        <end position="247"/>
    </location>
</feature>
<dbReference type="RefSeq" id="WP_111824387.1">
    <property type="nucleotide sequence ID" value="NZ_CBDERX010000079.1"/>
</dbReference>